<evidence type="ECO:0000256" key="3">
    <source>
        <dbReference type="ARBA" id="ARBA00022723"/>
    </source>
</evidence>
<feature type="signal peptide" evidence="7">
    <location>
        <begin position="1"/>
        <end position="23"/>
    </location>
</feature>
<name>A0A348HFS8_9GAMM</name>
<keyword evidence="7" id="KW-0732">Signal</keyword>
<dbReference type="Pfam" id="PF01435">
    <property type="entry name" value="Peptidase_M48"/>
    <property type="match status" value="1"/>
</dbReference>
<dbReference type="CDD" id="cd07324">
    <property type="entry name" value="M48C_Oma1-like"/>
    <property type="match status" value="1"/>
</dbReference>
<accession>A0A348HFS8</accession>
<evidence type="ECO:0000256" key="1">
    <source>
        <dbReference type="ARBA" id="ARBA00001947"/>
    </source>
</evidence>
<keyword evidence="5" id="KW-0862">Zinc</keyword>
<organism evidence="9 10">
    <name type="scientific">Zymobacter palmae</name>
    <dbReference type="NCBI Taxonomy" id="33074"/>
    <lineage>
        <taxon>Bacteria</taxon>
        <taxon>Pseudomonadati</taxon>
        <taxon>Pseudomonadota</taxon>
        <taxon>Gammaproteobacteria</taxon>
        <taxon>Oceanospirillales</taxon>
        <taxon>Halomonadaceae</taxon>
        <taxon>Zymobacter group</taxon>
        <taxon>Zymobacter</taxon>
    </lineage>
</organism>
<dbReference type="EMBL" id="AP018933">
    <property type="protein sequence ID" value="BBG30480.1"/>
    <property type="molecule type" value="Genomic_DNA"/>
</dbReference>
<keyword evidence="10" id="KW-1185">Reference proteome</keyword>
<evidence type="ECO:0000259" key="8">
    <source>
        <dbReference type="Pfam" id="PF01435"/>
    </source>
</evidence>
<sequence length="482" mass="53538">MTIRGKCASWLLVGALLPTVATASLPGDYRLPALGGGYSSYANQQEIRLGRAWARRFRHYVTEWQDPITQRYIEQLVARLLPYAQVEGIRPLVLLVEDDQLNAFAVPGGVIGVNGGLFLEAPDQDMLASVLAHELGHLAQHHYARQQDQADREMLPTLAGLLAGVVMAARGSGDAGIATMAGSQALFIGRQLAYSRQYEQEADRVGLTALAKAGMDPQAMPRMFDMLLRQSSLQGDTPPEFLMTHPLTASRVSDTRLRAAQYPVVTISRSLEYDMVRARAMLHFFPDDPALLRTKLQQDKALPDALRYLDALLLARQHRTQEALQQLDALAHQHDALLLIHASAADIALQANQPTEAFNRARLILRRVPDYTPAQLTAIRADLRFDANDAYQRAIQLTQQQPENADAWQLLAQAAHASGHEDISQRAMIEYRQLTGDLRGALALYDRLERAAKDRHDEAALDTLSAIKARLDDYVRDDMDAF</sequence>
<dbReference type="InterPro" id="IPR001915">
    <property type="entry name" value="Peptidase_M48"/>
</dbReference>
<gene>
    <name evidence="9" type="ORF">ZBT109_1726</name>
</gene>
<dbReference type="RefSeq" id="WP_038279303.1">
    <property type="nucleotide sequence ID" value="NZ_AP018933.1"/>
</dbReference>
<evidence type="ECO:0000256" key="7">
    <source>
        <dbReference type="SAM" id="SignalP"/>
    </source>
</evidence>
<dbReference type="InterPro" id="IPR011990">
    <property type="entry name" value="TPR-like_helical_dom_sf"/>
</dbReference>
<feature type="domain" description="Peptidase M48" evidence="8">
    <location>
        <begin position="68"/>
        <end position="254"/>
    </location>
</feature>
<protein>
    <submittedName>
        <fullName evidence="9">Putative Zn-dependent protease, contains TPR</fullName>
    </submittedName>
</protein>
<evidence type="ECO:0000256" key="6">
    <source>
        <dbReference type="ARBA" id="ARBA00023049"/>
    </source>
</evidence>
<dbReference type="AlphaFoldDB" id="A0A348HFS8"/>
<dbReference type="STRING" id="1123510.GCA_000620025_00914"/>
<evidence type="ECO:0000256" key="2">
    <source>
        <dbReference type="ARBA" id="ARBA00022670"/>
    </source>
</evidence>
<evidence type="ECO:0000256" key="4">
    <source>
        <dbReference type="ARBA" id="ARBA00022801"/>
    </source>
</evidence>
<reference evidence="9 10" key="1">
    <citation type="submission" date="2018-09" db="EMBL/GenBank/DDBJ databases">
        <title>Zymobacter palmae IAM14233 (=T109) whole genome analysis.</title>
        <authorList>
            <person name="Yanase H."/>
        </authorList>
    </citation>
    <scope>NUCLEOTIDE SEQUENCE [LARGE SCALE GENOMIC DNA]</scope>
    <source>
        <strain evidence="9 10">IAM14233</strain>
    </source>
</reference>
<dbReference type="OrthoDB" id="9810445at2"/>
<dbReference type="SUPFAM" id="SSF48452">
    <property type="entry name" value="TPR-like"/>
    <property type="match status" value="1"/>
</dbReference>
<dbReference type="PANTHER" id="PTHR22726">
    <property type="entry name" value="METALLOENDOPEPTIDASE OMA1"/>
    <property type="match status" value="1"/>
</dbReference>
<evidence type="ECO:0000313" key="9">
    <source>
        <dbReference type="EMBL" id="BBG30480.1"/>
    </source>
</evidence>
<keyword evidence="4" id="KW-0378">Hydrolase</keyword>
<dbReference type="Gene3D" id="3.30.2010.10">
    <property type="entry name" value="Metalloproteases ('zincins'), catalytic domain"/>
    <property type="match status" value="1"/>
</dbReference>
<dbReference type="InterPro" id="IPR051156">
    <property type="entry name" value="Mito/Outer_Membr_Metalloprot"/>
</dbReference>
<evidence type="ECO:0000313" key="10">
    <source>
        <dbReference type="Proteomes" id="UP000267342"/>
    </source>
</evidence>
<keyword evidence="2 9" id="KW-0645">Protease</keyword>
<evidence type="ECO:0000256" key="5">
    <source>
        <dbReference type="ARBA" id="ARBA00022833"/>
    </source>
</evidence>
<proteinExistence type="predicted"/>
<dbReference type="GO" id="GO:0051603">
    <property type="term" value="P:proteolysis involved in protein catabolic process"/>
    <property type="evidence" value="ECO:0007669"/>
    <property type="project" value="TreeGrafter"/>
</dbReference>
<dbReference type="Gene3D" id="1.25.40.10">
    <property type="entry name" value="Tetratricopeptide repeat domain"/>
    <property type="match status" value="1"/>
</dbReference>
<dbReference type="PANTHER" id="PTHR22726:SF1">
    <property type="entry name" value="METALLOENDOPEPTIDASE OMA1, MITOCHONDRIAL"/>
    <property type="match status" value="1"/>
</dbReference>
<dbReference type="GO" id="GO:0004222">
    <property type="term" value="F:metalloendopeptidase activity"/>
    <property type="evidence" value="ECO:0007669"/>
    <property type="project" value="InterPro"/>
</dbReference>
<dbReference type="KEGG" id="zpl:ZBT109_1726"/>
<comment type="cofactor">
    <cofactor evidence="1">
        <name>Zn(2+)</name>
        <dbReference type="ChEBI" id="CHEBI:29105"/>
    </cofactor>
</comment>
<keyword evidence="3" id="KW-0479">Metal-binding</keyword>
<feature type="chain" id="PRO_5017070990" evidence="7">
    <location>
        <begin position="24"/>
        <end position="482"/>
    </location>
</feature>
<dbReference type="Proteomes" id="UP000267342">
    <property type="component" value="Chromosome"/>
</dbReference>
<keyword evidence="6" id="KW-0482">Metalloprotease</keyword>
<dbReference type="GO" id="GO:0016020">
    <property type="term" value="C:membrane"/>
    <property type="evidence" value="ECO:0007669"/>
    <property type="project" value="TreeGrafter"/>
</dbReference>
<dbReference type="GO" id="GO:0046872">
    <property type="term" value="F:metal ion binding"/>
    <property type="evidence" value="ECO:0007669"/>
    <property type="project" value="UniProtKB-KW"/>
</dbReference>